<gene>
    <name evidence="9" type="ORF">OFUS_LOCUS17633</name>
</gene>
<keyword evidence="10" id="KW-1185">Reference proteome</keyword>
<dbReference type="OrthoDB" id="198816at2759"/>
<evidence type="ECO:0000256" key="7">
    <source>
        <dbReference type="ARBA" id="ARBA00049041"/>
    </source>
</evidence>
<accession>A0A8J1UM74</accession>
<dbReference type="PANTHER" id="PTHR28631">
    <property type="entry name" value="UPF0692 PROTEIN C19ORF54"/>
    <property type="match status" value="1"/>
</dbReference>
<keyword evidence="1" id="KW-0031">Aminopeptidase</keyword>
<protein>
    <recommendedName>
        <fullName evidence="5">Actin maturation protease</fullName>
    </recommendedName>
    <alternativeName>
        <fullName evidence="6">Actin aminopeptidase ACTMAP</fullName>
    </alternativeName>
</protein>
<proteinExistence type="inferred from homology"/>
<reference evidence="9" key="1">
    <citation type="submission" date="2022-03" db="EMBL/GenBank/DDBJ databases">
        <authorList>
            <person name="Martin C."/>
        </authorList>
    </citation>
    <scope>NUCLEOTIDE SEQUENCE</scope>
</reference>
<evidence type="ECO:0000313" key="10">
    <source>
        <dbReference type="Proteomes" id="UP000749559"/>
    </source>
</evidence>
<name>A0A8J1UM74_OWEFU</name>
<feature type="region of interest" description="Disordered" evidence="8">
    <location>
        <begin position="257"/>
        <end position="281"/>
    </location>
</feature>
<keyword evidence="3" id="KW-0378">Hydrolase</keyword>
<evidence type="ECO:0000256" key="3">
    <source>
        <dbReference type="ARBA" id="ARBA00022801"/>
    </source>
</evidence>
<dbReference type="GO" id="GO:0004177">
    <property type="term" value="F:aminopeptidase activity"/>
    <property type="evidence" value="ECO:0007669"/>
    <property type="project" value="UniProtKB-KW"/>
</dbReference>
<evidence type="ECO:0000256" key="8">
    <source>
        <dbReference type="SAM" id="MobiDB-lite"/>
    </source>
</evidence>
<dbReference type="Pfam" id="PF21646">
    <property type="entry name" value="ACTMAP-like_C"/>
    <property type="match status" value="1"/>
</dbReference>
<evidence type="ECO:0000256" key="1">
    <source>
        <dbReference type="ARBA" id="ARBA00022438"/>
    </source>
</evidence>
<organism evidence="9 10">
    <name type="scientific">Owenia fusiformis</name>
    <name type="common">Polychaete worm</name>
    <dbReference type="NCBI Taxonomy" id="6347"/>
    <lineage>
        <taxon>Eukaryota</taxon>
        <taxon>Metazoa</taxon>
        <taxon>Spiralia</taxon>
        <taxon>Lophotrochozoa</taxon>
        <taxon>Annelida</taxon>
        <taxon>Polychaeta</taxon>
        <taxon>Sedentaria</taxon>
        <taxon>Canalipalpata</taxon>
        <taxon>Sabellida</taxon>
        <taxon>Oweniida</taxon>
        <taxon>Oweniidae</taxon>
        <taxon>Owenia</taxon>
    </lineage>
</organism>
<evidence type="ECO:0000313" key="9">
    <source>
        <dbReference type="EMBL" id="CAH1792693.1"/>
    </source>
</evidence>
<comment type="similarity">
    <text evidence="4">Belongs to the ACTMAP family.</text>
</comment>
<evidence type="ECO:0000256" key="4">
    <source>
        <dbReference type="ARBA" id="ARBA00034725"/>
    </source>
</evidence>
<dbReference type="Proteomes" id="UP000749559">
    <property type="component" value="Unassembled WGS sequence"/>
</dbReference>
<comment type="catalytic activity">
    <reaction evidence="7">
        <text>N-terminal N(alpha)-acetyl-L-cysteinyl-L-aspartyl-[protein] + H2O = N-terminal L-aspartyl-[protein] + N-acetyl-L-cysteine</text>
        <dbReference type="Rhea" id="RHEA:74579"/>
        <dbReference type="Rhea" id="RHEA-COMP:12669"/>
        <dbReference type="Rhea" id="RHEA-COMP:18395"/>
        <dbReference type="ChEBI" id="CHEBI:15377"/>
        <dbReference type="ChEBI" id="CHEBI:64720"/>
        <dbReference type="ChEBI" id="CHEBI:78236"/>
        <dbReference type="ChEBI" id="CHEBI:193599"/>
    </reaction>
    <physiologicalReaction direction="left-to-right" evidence="7">
        <dbReference type="Rhea" id="RHEA:74580"/>
    </physiologicalReaction>
</comment>
<sequence length="379" mass="42721">MASIPPPPPPPISAAFKPHMLFDNKEDLKNVCAHVEYDEAYFLKEIRKRVAFLRTRLDNAVEGLPFYSHYAPVAPILQDGPQCGLIAVAMAMHQLEIRPNVTVDEIFSRAKELGFTNNGEMYSVRDMVSLVRDLGAEAKMSSNMKDSMELFCEHLKQGGAILVPYDSDRNHEPCCKCGHKAHWAIVTGFLLVPKEYSVEEGNSQSLIDTCNTAQDKQDGQLPYLQDEELPYLHHYRNTYYKMVAQCGRNISKVPYQDADTSDNDAAVVSDTNKTNTMGDNLNTTKHALKISDCNPRAKHSEEQSKHKSFNVNYEDFQVYVYARQGKSQHLALWKYDALAESNSQLVELGPDRELDDNTYILSEGSVKEGLCNKFVKLNG</sequence>
<dbReference type="AlphaFoldDB" id="A0A8J1UM74"/>
<evidence type="ECO:0000256" key="6">
    <source>
        <dbReference type="ARBA" id="ARBA00034908"/>
    </source>
</evidence>
<feature type="compositionally biased region" description="Polar residues" evidence="8">
    <location>
        <begin position="269"/>
        <end position="281"/>
    </location>
</feature>
<evidence type="ECO:0000256" key="5">
    <source>
        <dbReference type="ARBA" id="ARBA00034848"/>
    </source>
</evidence>
<dbReference type="EMBL" id="CAIIXF020000008">
    <property type="protein sequence ID" value="CAH1792693.1"/>
    <property type="molecule type" value="Genomic_DNA"/>
</dbReference>
<dbReference type="PANTHER" id="PTHR28631:SF1">
    <property type="entry name" value="ACTIN MATURATION PROTEASE"/>
    <property type="match status" value="1"/>
</dbReference>
<dbReference type="GO" id="GO:0006508">
    <property type="term" value="P:proteolysis"/>
    <property type="evidence" value="ECO:0007669"/>
    <property type="project" value="UniProtKB-KW"/>
</dbReference>
<evidence type="ECO:0000256" key="2">
    <source>
        <dbReference type="ARBA" id="ARBA00022670"/>
    </source>
</evidence>
<dbReference type="InterPro" id="IPR040043">
    <property type="entry name" value="ACTMAP"/>
</dbReference>
<keyword evidence="2" id="KW-0645">Protease</keyword>
<comment type="caution">
    <text evidence="9">The sequence shown here is derived from an EMBL/GenBank/DDBJ whole genome shotgun (WGS) entry which is preliminary data.</text>
</comment>